<feature type="compositionally biased region" description="Basic and acidic residues" evidence="5">
    <location>
        <begin position="59"/>
        <end position="87"/>
    </location>
</feature>
<dbReference type="GO" id="GO:0005730">
    <property type="term" value="C:nucleolus"/>
    <property type="evidence" value="ECO:0007669"/>
    <property type="project" value="UniProtKB-SubCell"/>
</dbReference>
<evidence type="ECO:0000313" key="6">
    <source>
        <dbReference type="EMBL" id="PYH93489.1"/>
    </source>
</evidence>
<dbReference type="GO" id="GO:0019843">
    <property type="term" value="F:rRNA binding"/>
    <property type="evidence" value="ECO:0007669"/>
    <property type="project" value="TreeGrafter"/>
</dbReference>
<dbReference type="PANTHER" id="PTHR14577:SF0">
    <property type="entry name" value="NUCLEOLAR PROTEIN 12"/>
    <property type="match status" value="1"/>
</dbReference>
<protein>
    <recommendedName>
        <fullName evidence="8">Protein required for cell viability Rrp17</fullName>
    </recommendedName>
</protein>
<evidence type="ECO:0000256" key="1">
    <source>
        <dbReference type="ARBA" id="ARBA00004604"/>
    </source>
</evidence>
<reference evidence="6 7" key="1">
    <citation type="submission" date="2018-02" db="EMBL/GenBank/DDBJ databases">
        <title>The genomes of Aspergillus section Nigri reveals drivers in fungal speciation.</title>
        <authorList>
            <consortium name="DOE Joint Genome Institute"/>
            <person name="Vesth T.C."/>
            <person name="Nybo J."/>
            <person name="Theobald S."/>
            <person name="Brandl J."/>
            <person name="Frisvad J.C."/>
            <person name="Nielsen K.F."/>
            <person name="Lyhne E.K."/>
            <person name="Kogle M.E."/>
            <person name="Kuo A."/>
            <person name="Riley R."/>
            <person name="Clum A."/>
            <person name="Nolan M."/>
            <person name="Lipzen A."/>
            <person name="Salamov A."/>
            <person name="Henrissat B."/>
            <person name="Wiebenga A."/>
            <person name="De vries R.P."/>
            <person name="Grigoriev I.V."/>
            <person name="Mortensen U.H."/>
            <person name="Andersen M.R."/>
            <person name="Baker S.E."/>
        </authorList>
    </citation>
    <scope>NUCLEOTIDE SEQUENCE [LARGE SCALE GENOMIC DNA]</scope>
    <source>
        <strain evidence="6 7">CBS 707.79</strain>
    </source>
</reference>
<evidence type="ECO:0000256" key="5">
    <source>
        <dbReference type="SAM" id="MobiDB-lite"/>
    </source>
</evidence>
<gene>
    <name evidence="6" type="ORF">BO71DRAFT_484566</name>
</gene>
<dbReference type="STRING" id="1448320.A0A319D8A1"/>
<sequence>MGPQAKRRKVAPKVEEINFDSADRQQFLTGFRRRKQQRIKHAQEVAIEKARELKRVERKRIREERTADFQHALDEHRKQLKRLKEEDRDSDESSSGSEDEDEDQEWEGFTEPPAVDYEAEYIDEDKYTTVTVEEMDPSREGLLRYAGDDSDAEDEQTAPTPTADDDPKAPAEPSKKKKATDGKPKKKKKTFRYESKEERKLTRMKERMAKSRKAKARRERS</sequence>
<evidence type="ECO:0000256" key="3">
    <source>
        <dbReference type="ARBA" id="ARBA00023054"/>
    </source>
</evidence>
<keyword evidence="3" id="KW-0175">Coiled coil</keyword>
<dbReference type="EMBL" id="KZ825892">
    <property type="protein sequence ID" value="PYH93489.1"/>
    <property type="molecule type" value="Genomic_DNA"/>
</dbReference>
<dbReference type="AlphaFoldDB" id="A0A319D8A1"/>
<dbReference type="OrthoDB" id="551633at2759"/>
<organism evidence="6 7">
    <name type="scientific">Aspergillus ellipticus CBS 707.79</name>
    <dbReference type="NCBI Taxonomy" id="1448320"/>
    <lineage>
        <taxon>Eukaryota</taxon>
        <taxon>Fungi</taxon>
        <taxon>Dikarya</taxon>
        <taxon>Ascomycota</taxon>
        <taxon>Pezizomycotina</taxon>
        <taxon>Eurotiomycetes</taxon>
        <taxon>Eurotiomycetidae</taxon>
        <taxon>Eurotiales</taxon>
        <taxon>Aspergillaceae</taxon>
        <taxon>Aspergillus</taxon>
        <taxon>Aspergillus subgen. Circumdati</taxon>
    </lineage>
</organism>
<proteinExistence type="inferred from homology"/>
<dbReference type="InterPro" id="IPR019186">
    <property type="entry name" value="Nucleolar_protein_12"/>
</dbReference>
<comment type="subcellular location">
    <subcellularLocation>
        <location evidence="1">Nucleus</location>
        <location evidence="1">Nucleolus</location>
    </subcellularLocation>
</comment>
<keyword evidence="7" id="KW-1185">Reference proteome</keyword>
<accession>A0A319D8A1</accession>
<name>A0A319D8A1_9EURO</name>
<feature type="compositionally biased region" description="Basic and acidic residues" evidence="5">
    <location>
        <begin position="191"/>
        <end position="209"/>
    </location>
</feature>
<evidence type="ECO:0008006" key="8">
    <source>
        <dbReference type="Google" id="ProtNLM"/>
    </source>
</evidence>
<feature type="region of interest" description="Disordered" evidence="5">
    <location>
        <begin position="59"/>
        <end position="221"/>
    </location>
</feature>
<evidence type="ECO:0000313" key="7">
    <source>
        <dbReference type="Proteomes" id="UP000247810"/>
    </source>
</evidence>
<feature type="compositionally biased region" description="Basic residues" evidence="5">
    <location>
        <begin position="210"/>
        <end position="221"/>
    </location>
</feature>
<dbReference type="PANTHER" id="PTHR14577">
    <property type="entry name" value="NUCLEOLAR PROTEIN 12"/>
    <property type="match status" value="1"/>
</dbReference>
<evidence type="ECO:0000256" key="2">
    <source>
        <dbReference type="ARBA" id="ARBA00007175"/>
    </source>
</evidence>
<dbReference type="VEuPathDB" id="FungiDB:BO71DRAFT_484566"/>
<evidence type="ECO:0000256" key="4">
    <source>
        <dbReference type="ARBA" id="ARBA00023242"/>
    </source>
</evidence>
<comment type="similarity">
    <text evidence="2">Belongs to the RRP17 family.</text>
</comment>
<dbReference type="Pfam" id="PF09805">
    <property type="entry name" value="Nop25"/>
    <property type="match status" value="1"/>
</dbReference>
<keyword evidence="4" id="KW-0539">Nucleus</keyword>
<dbReference type="Proteomes" id="UP000247810">
    <property type="component" value="Unassembled WGS sequence"/>
</dbReference>
<feature type="compositionally biased region" description="Acidic residues" evidence="5">
    <location>
        <begin position="88"/>
        <end position="108"/>
    </location>
</feature>